<organism evidence="1 2">
    <name type="scientific">Cichlidogyrus casuarinus</name>
    <dbReference type="NCBI Taxonomy" id="1844966"/>
    <lineage>
        <taxon>Eukaryota</taxon>
        <taxon>Metazoa</taxon>
        <taxon>Spiralia</taxon>
        <taxon>Lophotrochozoa</taxon>
        <taxon>Platyhelminthes</taxon>
        <taxon>Monogenea</taxon>
        <taxon>Monopisthocotylea</taxon>
        <taxon>Dactylogyridea</taxon>
        <taxon>Ancyrocephalidae</taxon>
        <taxon>Cichlidogyrus</taxon>
    </lineage>
</organism>
<comment type="caution">
    <text evidence="1">The sequence shown here is derived from an EMBL/GenBank/DDBJ whole genome shotgun (WGS) entry which is preliminary data.</text>
</comment>
<evidence type="ECO:0000313" key="2">
    <source>
        <dbReference type="Proteomes" id="UP001626550"/>
    </source>
</evidence>
<evidence type="ECO:0000313" key="1">
    <source>
        <dbReference type="EMBL" id="KAL3317010.1"/>
    </source>
</evidence>
<dbReference type="EMBL" id="JBJKFK010000447">
    <property type="protein sequence ID" value="KAL3317010.1"/>
    <property type="molecule type" value="Genomic_DNA"/>
</dbReference>
<gene>
    <name evidence="1" type="primary">NDUFB5</name>
    <name evidence="1" type="ORF">Ciccas_004334</name>
</gene>
<proteinExistence type="predicted"/>
<dbReference type="Proteomes" id="UP001626550">
    <property type="component" value="Unassembled WGS sequence"/>
</dbReference>
<reference evidence="1 2" key="1">
    <citation type="submission" date="2024-11" db="EMBL/GenBank/DDBJ databases">
        <title>Adaptive evolution of stress response genes in parasites aligns with host niche diversity.</title>
        <authorList>
            <person name="Hahn C."/>
            <person name="Resl P."/>
        </authorList>
    </citation>
    <scope>NUCLEOTIDE SEQUENCE [LARGE SCALE GENOMIC DNA]</scope>
    <source>
        <strain evidence="1">EGGRZ-B1_66</strain>
        <tissue evidence="1">Body</tissue>
    </source>
</reference>
<dbReference type="AlphaFoldDB" id="A0ABD2QBS1"/>
<protein>
    <submittedName>
        <fullName evidence="1">NADH dehydrogenase [ubiquinone] 1 beta subcomplex subunit 5, mitochondrial</fullName>
    </submittedName>
</protein>
<name>A0ABD2QBS1_9PLAT</name>
<sequence>MRYGKAQLIDYDPATFQPEHYEFDEAHPLPRAFRQVLHLDYNKLDNYSNEIRKRLSSDRKKRLEARWFARSERDNKDFRGWYFIPVSPGHSNRAQGQLELDQEMGRVVRR</sequence>
<accession>A0ABD2QBS1</accession>
<keyword evidence="2" id="KW-1185">Reference proteome</keyword>